<evidence type="ECO:0000256" key="1">
    <source>
        <dbReference type="ARBA" id="ARBA00022468"/>
    </source>
</evidence>
<dbReference type="SUPFAM" id="SSF48350">
    <property type="entry name" value="GTPase activation domain, GAP"/>
    <property type="match status" value="1"/>
</dbReference>
<keyword evidence="1" id="KW-0343">GTPase activation</keyword>
<dbReference type="Pfam" id="PF00620">
    <property type="entry name" value="RhoGAP"/>
    <property type="match status" value="1"/>
</dbReference>
<evidence type="ECO:0000259" key="4">
    <source>
        <dbReference type="PROSITE" id="PS50238"/>
    </source>
</evidence>
<dbReference type="PROSITE" id="PS50238">
    <property type="entry name" value="RHOGAP"/>
    <property type="match status" value="1"/>
</dbReference>
<dbReference type="InterPro" id="IPR008936">
    <property type="entry name" value="Rho_GTPase_activation_prot"/>
</dbReference>
<comment type="caution">
    <text evidence="6">The sequence shown here is derived from an EMBL/GenBank/DDBJ whole genome shotgun (WGS) entry which is preliminary data.</text>
</comment>
<accession>A0ABD2PGR0</accession>
<dbReference type="InterPro" id="IPR013761">
    <property type="entry name" value="SAM/pointed_sf"/>
</dbReference>
<gene>
    <name evidence="6" type="ORF">HHI36_023387</name>
</gene>
<dbReference type="AlphaFoldDB" id="A0ABD2PGR0"/>
<proteinExistence type="predicted"/>
<evidence type="ECO:0000256" key="3">
    <source>
        <dbReference type="SAM" id="MobiDB-lite"/>
    </source>
</evidence>
<feature type="compositionally biased region" description="Polar residues" evidence="3">
    <location>
        <begin position="356"/>
        <end position="396"/>
    </location>
</feature>
<dbReference type="PANTHER" id="PTHR12659:SF7">
    <property type="entry name" value="CROSSVEINLESS C, ISOFORM C"/>
    <property type="match status" value="1"/>
</dbReference>
<dbReference type="Gene3D" id="3.30.530.20">
    <property type="match status" value="1"/>
</dbReference>
<dbReference type="SUPFAM" id="SSF47769">
    <property type="entry name" value="SAM/Pointed domain"/>
    <property type="match status" value="1"/>
</dbReference>
<keyword evidence="2" id="KW-0597">Phosphoprotein</keyword>
<dbReference type="Proteomes" id="UP001516400">
    <property type="component" value="Unassembled WGS sequence"/>
</dbReference>
<sequence length="1198" mass="138115">MNLNDPYQELALYLVQAQNDIAQVFQNELTCRNSSDIITSNGQQSIPEIDHYSHLGAYPKADQNVHKVHFAETNENVTPEPPVANGQHSPSYPENGNTSPTNGRYLKSCLKNPRKNKMNQEFVNPRTELVTPYNMTINLPFQNQLAMQKLDALQNFNASRNYSYLLNDYLLHYPTSHPSWPNAYNTISLPTRQYLSPNEFYQTPNLYDVPPNRLYQPQQQNIIPPNNVYLHPKIYEDPYQDQVQNEYLQPILYQEEKQQEYPPCPSDIYQDHIYENYSSDEYLQHKNSTENTDDGSFLRVMETIKADIQEIKERYEKDDEIERNRYLTNELDQILALYKSNLSKEKETDILSDVTSNSSFQSVPNSTQTSPHPPISSSNLSKAECSSSPCLTSVSDNDIPDDNRSISSSEGAYHTPPDWVVQPTPQAVLRGKSSSAPVLKNKQPKVNKQARSQSDRHLDEIEAIEACKWLKATGFPQYAQMFEDMQFPIDLATVTRDHPRLDPDALASLFRRLQTLNSCAHLHQQRMTHNTDESEDENYALSKNWTFQTDIRRWSRACIVEPNLEHETQKVATKTEADEVFEENETLKDRVRRAGSVKSHRRREGVIISESGAKLLDSLSEQLSGISIASGLNYASDSELTPKFYNRLWRKSSERETEKSSCENRITFQESAVKDVDSNVFYCKFSAQQLGQLERIAMLKLTAYIEKYCPTHRTGWNWEVPKNLIRKMKNPAYKVYPHRIGLPIVSNLVVELFIDKVVFGVPIQLTLQRTGHPLPRNIENALEWLQQNAADQVGLFRKSGVKSRIQTLRNAVESSTAMISFEEQQPYDVADMVKQYFRELPEALLTNKLSETFKLIFQFVPVEHRLDAVLCGIFLMPDEHKEVLQTLVSFLISIAKHSNQNQMNESNLATCFAPSLFHYSQLSKPNLGCPHPKDLAENKAAHDCLRFFLENHEKLFMIPKALLNQCNPVEMREWKVLNLNELGKDVGGWKEYLKECEQAHLKEVKDKSRGWTLLSNPYNPKVEIYFKKIDDGLSVRVWKVMADVDAPPSEVMHRILRERHVWDLELMSAKIVMQLDKNTEIFQYGRKRMSLLPIEEYCVVRQWKSDFPKGACLIVETSVEHEEILHIPDSIRGIIHASRYFIEPCGSGRSRIYHMCRTDTMGRKPEFYYKNYGHVIAAFISNIQNSFYQQAGGPESKV</sequence>
<dbReference type="SMART" id="SM00234">
    <property type="entry name" value="START"/>
    <property type="match status" value="1"/>
</dbReference>
<feature type="domain" description="START" evidence="5">
    <location>
        <begin position="1001"/>
        <end position="1166"/>
    </location>
</feature>
<dbReference type="PANTHER" id="PTHR12659">
    <property type="entry name" value="RHO-TYPE GTPASE ACTIVATING PROTEIN"/>
    <property type="match status" value="1"/>
</dbReference>
<evidence type="ECO:0000313" key="6">
    <source>
        <dbReference type="EMBL" id="KAL3290013.1"/>
    </source>
</evidence>
<dbReference type="EMBL" id="JABFTP020000186">
    <property type="protein sequence ID" value="KAL3290013.1"/>
    <property type="molecule type" value="Genomic_DNA"/>
</dbReference>
<dbReference type="Pfam" id="PF01852">
    <property type="entry name" value="START"/>
    <property type="match status" value="1"/>
</dbReference>
<keyword evidence="7" id="KW-1185">Reference proteome</keyword>
<dbReference type="Gene3D" id="1.10.555.10">
    <property type="entry name" value="Rho GTPase activation protein"/>
    <property type="match status" value="1"/>
</dbReference>
<dbReference type="InterPro" id="IPR002913">
    <property type="entry name" value="START_lipid-bd_dom"/>
</dbReference>
<feature type="compositionally biased region" description="Polar residues" evidence="3">
    <location>
        <begin position="86"/>
        <end position="102"/>
    </location>
</feature>
<evidence type="ECO:0000256" key="2">
    <source>
        <dbReference type="ARBA" id="ARBA00022553"/>
    </source>
</evidence>
<feature type="region of interest" description="Disordered" evidence="3">
    <location>
        <begin position="75"/>
        <end position="102"/>
    </location>
</feature>
<reference evidence="6 7" key="1">
    <citation type="journal article" date="2021" name="BMC Biol.">
        <title>Horizontally acquired antibacterial genes associated with adaptive radiation of ladybird beetles.</title>
        <authorList>
            <person name="Li H.S."/>
            <person name="Tang X.F."/>
            <person name="Huang Y.H."/>
            <person name="Xu Z.Y."/>
            <person name="Chen M.L."/>
            <person name="Du X.Y."/>
            <person name="Qiu B.Y."/>
            <person name="Chen P.T."/>
            <person name="Zhang W."/>
            <person name="Slipinski A."/>
            <person name="Escalona H.E."/>
            <person name="Waterhouse R.M."/>
            <person name="Zwick A."/>
            <person name="Pang H."/>
        </authorList>
    </citation>
    <scope>NUCLEOTIDE SEQUENCE [LARGE SCALE GENOMIC DNA]</scope>
    <source>
        <strain evidence="6">SYSU2018</strain>
    </source>
</reference>
<evidence type="ECO:0000313" key="7">
    <source>
        <dbReference type="Proteomes" id="UP001516400"/>
    </source>
</evidence>
<organism evidence="6 7">
    <name type="scientific">Cryptolaemus montrouzieri</name>
    <dbReference type="NCBI Taxonomy" id="559131"/>
    <lineage>
        <taxon>Eukaryota</taxon>
        <taxon>Metazoa</taxon>
        <taxon>Ecdysozoa</taxon>
        <taxon>Arthropoda</taxon>
        <taxon>Hexapoda</taxon>
        <taxon>Insecta</taxon>
        <taxon>Pterygota</taxon>
        <taxon>Neoptera</taxon>
        <taxon>Endopterygota</taxon>
        <taxon>Coleoptera</taxon>
        <taxon>Polyphaga</taxon>
        <taxon>Cucujiformia</taxon>
        <taxon>Coccinelloidea</taxon>
        <taxon>Coccinellidae</taxon>
        <taxon>Scymninae</taxon>
        <taxon>Scymnini</taxon>
        <taxon>Cryptolaemus</taxon>
    </lineage>
</organism>
<feature type="region of interest" description="Disordered" evidence="3">
    <location>
        <begin position="356"/>
        <end position="454"/>
    </location>
</feature>
<dbReference type="Gene3D" id="1.10.287.2070">
    <property type="match status" value="1"/>
</dbReference>
<dbReference type="InterPro" id="IPR000198">
    <property type="entry name" value="RhoGAP_dom"/>
</dbReference>
<feature type="domain" description="Rho-GAP" evidence="4">
    <location>
        <begin position="761"/>
        <end position="956"/>
    </location>
</feature>
<dbReference type="SUPFAM" id="SSF55961">
    <property type="entry name" value="Bet v1-like"/>
    <property type="match status" value="1"/>
</dbReference>
<dbReference type="PROSITE" id="PS50848">
    <property type="entry name" value="START"/>
    <property type="match status" value="1"/>
</dbReference>
<name>A0ABD2PGR0_9CUCU</name>
<evidence type="ECO:0000259" key="5">
    <source>
        <dbReference type="PROSITE" id="PS50848"/>
    </source>
</evidence>
<dbReference type="SMART" id="SM00324">
    <property type="entry name" value="RhoGAP"/>
    <property type="match status" value="1"/>
</dbReference>
<dbReference type="InterPro" id="IPR023393">
    <property type="entry name" value="START-like_dom_sf"/>
</dbReference>
<protein>
    <submittedName>
        <fullName evidence="6">Uncharacterized protein</fullName>
    </submittedName>
</protein>
<dbReference type="GO" id="GO:0005096">
    <property type="term" value="F:GTPase activator activity"/>
    <property type="evidence" value="ECO:0007669"/>
    <property type="project" value="UniProtKB-KW"/>
</dbReference>